<evidence type="ECO:0000313" key="2">
    <source>
        <dbReference type="Proteomes" id="UP000241964"/>
    </source>
</evidence>
<dbReference type="SUPFAM" id="SSF57783">
    <property type="entry name" value="Zinc beta-ribbon"/>
    <property type="match status" value="1"/>
</dbReference>
<sequence length="330" mass="37483">MNVDQAKTIPISDVAERLGAKLHKRIKPHITVWFSPFRNEKTASFHIDERTNSFKDWGHHLPKGDVIDLWVDFHGLKRNDPESTKQALKALEAFDTIPRTTIYKEAKAMTYSDHYQIKKLSDRVTAANLKEEIDRRRLPKGLVERYVKQSSIYDNETKKTFYAFAFENDKEGHEINIYNPRLHKSFKTCIGPKAISTFPAHPEATDVTAFVFTGFFDFLTWLNLKGLPKPNEEYIVSNGDSMISSVGEYLTSKNVQIARVLSFTDHDVSGSGERTMHALASILEAEGVHFGSMDHLYDGHKDLSAAHIGNTSGLQSAYRANSPRQTLRPR</sequence>
<protein>
    <recommendedName>
        <fullName evidence="3">Toprim domain-containing protein</fullName>
    </recommendedName>
</protein>
<dbReference type="EMBL" id="PYAS01000016">
    <property type="protein sequence ID" value="PSL23497.1"/>
    <property type="molecule type" value="Genomic_DNA"/>
</dbReference>
<dbReference type="GO" id="GO:0003677">
    <property type="term" value="F:DNA binding"/>
    <property type="evidence" value="ECO:0007669"/>
    <property type="project" value="InterPro"/>
</dbReference>
<dbReference type="GO" id="GO:0006260">
    <property type="term" value="P:DNA replication"/>
    <property type="evidence" value="ECO:0007669"/>
    <property type="project" value="InterPro"/>
</dbReference>
<accession>A0A2P8FP68</accession>
<dbReference type="Gene3D" id="3.90.580.10">
    <property type="entry name" value="Zinc finger, CHC2-type domain"/>
    <property type="match status" value="1"/>
</dbReference>
<dbReference type="AlphaFoldDB" id="A0A2P8FP68"/>
<keyword evidence="2" id="KW-1185">Reference proteome</keyword>
<evidence type="ECO:0008006" key="3">
    <source>
        <dbReference type="Google" id="ProtNLM"/>
    </source>
</evidence>
<comment type="caution">
    <text evidence="1">The sequence shown here is derived from an EMBL/GenBank/DDBJ whole genome shotgun (WGS) entry which is preliminary data.</text>
</comment>
<gene>
    <name evidence="1" type="ORF">CLV60_11652</name>
</gene>
<dbReference type="RefSeq" id="WP_106598623.1">
    <property type="nucleotide sequence ID" value="NZ_PYAS01000016.1"/>
</dbReference>
<dbReference type="Proteomes" id="UP000241964">
    <property type="component" value="Unassembled WGS sequence"/>
</dbReference>
<dbReference type="OrthoDB" id="8536512at2"/>
<dbReference type="GO" id="GO:0008270">
    <property type="term" value="F:zinc ion binding"/>
    <property type="evidence" value="ECO:0007669"/>
    <property type="project" value="InterPro"/>
</dbReference>
<proteinExistence type="predicted"/>
<organism evidence="1 2">
    <name type="scientific">Dyadobacter jiangsuensis</name>
    <dbReference type="NCBI Taxonomy" id="1591085"/>
    <lineage>
        <taxon>Bacteria</taxon>
        <taxon>Pseudomonadati</taxon>
        <taxon>Bacteroidota</taxon>
        <taxon>Cytophagia</taxon>
        <taxon>Cytophagales</taxon>
        <taxon>Spirosomataceae</taxon>
        <taxon>Dyadobacter</taxon>
    </lineage>
</organism>
<dbReference type="InterPro" id="IPR036977">
    <property type="entry name" value="DNA_primase_Znf_CHC2"/>
</dbReference>
<evidence type="ECO:0000313" key="1">
    <source>
        <dbReference type="EMBL" id="PSL23497.1"/>
    </source>
</evidence>
<reference evidence="1 2" key="1">
    <citation type="submission" date="2018-03" db="EMBL/GenBank/DDBJ databases">
        <title>Genomic Encyclopedia of Archaeal and Bacterial Type Strains, Phase II (KMG-II): from individual species to whole genera.</title>
        <authorList>
            <person name="Goeker M."/>
        </authorList>
    </citation>
    <scope>NUCLEOTIDE SEQUENCE [LARGE SCALE GENOMIC DNA]</scope>
    <source>
        <strain evidence="1 2">DSM 29057</strain>
    </source>
</reference>
<name>A0A2P8FP68_9BACT</name>